<dbReference type="Proteomes" id="UP000316621">
    <property type="component" value="Chromosome 3"/>
</dbReference>
<feature type="coiled-coil region" evidence="1">
    <location>
        <begin position="472"/>
        <end position="529"/>
    </location>
</feature>
<dbReference type="GO" id="GO:0080188">
    <property type="term" value="P:gene silencing by siRNA-directed DNA methylation"/>
    <property type="evidence" value="ECO:0007669"/>
    <property type="project" value="InterPro"/>
</dbReference>
<feature type="domain" description="Factor of DNA methylation 1-5/IDN2" evidence="2">
    <location>
        <begin position="602"/>
        <end position="699"/>
    </location>
</feature>
<dbReference type="InterPro" id="IPR005379">
    <property type="entry name" value="FDM1-5/IDN2_XH"/>
</dbReference>
<dbReference type="PANTHER" id="PTHR21596">
    <property type="entry name" value="RIBONUCLEASE P SUBUNIT P38"/>
    <property type="match status" value="1"/>
</dbReference>
<dbReference type="Pfam" id="PF09331">
    <property type="entry name" value="DUF1985"/>
    <property type="match status" value="1"/>
</dbReference>
<dbReference type="AlphaFoldDB" id="A0A4Y7IYB7"/>
<dbReference type="EMBL" id="CM010717">
    <property type="protein sequence ID" value="RZC53176.1"/>
    <property type="molecule type" value="Genomic_DNA"/>
</dbReference>
<gene>
    <name evidence="4" type="ORF">C5167_012035</name>
</gene>
<dbReference type="Pfam" id="PF03469">
    <property type="entry name" value="XH"/>
    <property type="match status" value="2"/>
</dbReference>
<dbReference type="Gramene" id="RZC53176">
    <property type="protein sequence ID" value="RZC53176"/>
    <property type="gene ID" value="C5167_012035"/>
</dbReference>
<feature type="domain" description="DUF1985" evidence="3">
    <location>
        <begin position="70"/>
        <end position="195"/>
    </location>
</feature>
<evidence type="ECO:0000313" key="5">
    <source>
        <dbReference type="Proteomes" id="UP000316621"/>
    </source>
</evidence>
<feature type="domain" description="Factor of DNA methylation 1-5/IDN2" evidence="2">
    <location>
        <begin position="390"/>
        <end position="465"/>
    </location>
</feature>
<keyword evidence="5" id="KW-1185">Reference proteome</keyword>
<name>A0A4Y7IYB7_PAPSO</name>
<evidence type="ECO:0000313" key="4">
    <source>
        <dbReference type="EMBL" id="RZC53176.1"/>
    </source>
</evidence>
<keyword evidence="1" id="KW-0175">Coiled coil</keyword>
<evidence type="ECO:0008006" key="6">
    <source>
        <dbReference type="Google" id="ProtNLM"/>
    </source>
</evidence>
<evidence type="ECO:0000259" key="3">
    <source>
        <dbReference type="Pfam" id="PF09331"/>
    </source>
</evidence>
<dbReference type="InterPro" id="IPR045177">
    <property type="entry name" value="FDM1-5/IDN2"/>
</dbReference>
<sequence length="724" mass="83860">MYPQGDFSPSRVNSTSHLKIIQQIKGGLNDEYLKILKKMSIGHLLNMEPTRFSGPIINSLLRRVVEPLAGNDPDSMYFCIGGKVVKYGMWESALVTGLSFKGSDVIHPRGCAGSELINKYFLGKKSITLGELSRKFDSLEQSTDKVKLGLVLLVQGVLMGNEYVRDVNLAYFHMVENIEKFNKFPWGKLCHQRMLKCFRNVVGGKKEVEQIGKSKTNPKGKSAIAGHGSFRSAYNLYGFPYAFQVWAFEIIPLLRKSFAISLEPKQFPRVLHYACDSIHPESSAVENILTSKIEVLACIKPVEGEMSSKYKGSVLLISADLSELEDDDEDKAVEMEISMEMQSANEEWEDTQLLREVFTQVKELTSKVSRMDKEMSKLKDGDNRNNQASIEMEVIDEDERLKILADDLGEEVYKAVITVLSEMNYYSFSGRFSVPKWRNFRSGGMEILKEVASFTLEQWRTLKKRFENDKEVKSLETKMNEMEYENKNLIYQNDELRKHYIEERINREHEELKSEMESQRKEFAMKNSNFEMVFSWEQREVLEMALLVAAEKKRIEENLVKEKTVLEKDMARDKMELEFEEKEMIFRMELREMSGDSFIGVKRMGELEMKPFHDICKRKYCSDEAYEKAVEICTSWEACLRDPHWHPFKIIEVGNNHQETINEDDEKLRGLRNEFGEEVYRAVTTAIMEMNEYNASRRLLKIYFKPTEDLALKLAVNVGKLKLV</sequence>
<reference evidence="4 5" key="1">
    <citation type="journal article" date="2018" name="Science">
        <title>The opium poppy genome and morphinan production.</title>
        <authorList>
            <person name="Guo L."/>
            <person name="Winzer T."/>
            <person name="Yang X."/>
            <person name="Li Y."/>
            <person name="Ning Z."/>
            <person name="He Z."/>
            <person name="Teodor R."/>
            <person name="Lu Y."/>
            <person name="Bowser T.A."/>
            <person name="Graham I.A."/>
            <person name="Ye K."/>
        </authorList>
    </citation>
    <scope>NUCLEOTIDE SEQUENCE [LARGE SCALE GENOMIC DNA]</scope>
    <source>
        <strain evidence="5">cv. HN1</strain>
        <tissue evidence="4">Leaves</tissue>
    </source>
</reference>
<organism evidence="4 5">
    <name type="scientific">Papaver somniferum</name>
    <name type="common">Opium poppy</name>
    <dbReference type="NCBI Taxonomy" id="3469"/>
    <lineage>
        <taxon>Eukaryota</taxon>
        <taxon>Viridiplantae</taxon>
        <taxon>Streptophyta</taxon>
        <taxon>Embryophyta</taxon>
        <taxon>Tracheophyta</taxon>
        <taxon>Spermatophyta</taxon>
        <taxon>Magnoliopsida</taxon>
        <taxon>Ranunculales</taxon>
        <taxon>Papaveraceae</taxon>
        <taxon>Papaveroideae</taxon>
        <taxon>Papaver</taxon>
    </lineage>
</organism>
<dbReference type="InterPro" id="IPR015410">
    <property type="entry name" value="DUF1985"/>
</dbReference>
<dbReference type="PANTHER" id="PTHR21596:SF65">
    <property type="entry name" value="PROTEIN INVOLVED IN DE NOVO 2-RELATED"/>
    <property type="match status" value="1"/>
</dbReference>
<proteinExistence type="predicted"/>
<protein>
    <recommendedName>
        <fullName evidence="6">DUF1985 domain-containing protein</fullName>
    </recommendedName>
</protein>
<accession>A0A4Y7IYB7</accession>
<evidence type="ECO:0000259" key="2">
    <source>
        <dbReference type="Pfam" id="PF03469"/>
    </source>
</evidence>
<dbReference type="OMA" id="MIFRMEL"/>
<evidence type="ECO:0000256" key="1">
    <source>
        <dbReference type="SAM" id="Coils"/>
    </source>
</evidence>